<dbReference type="EMBL" id="VUJU01011575">
    <property type="protein sequence ID" value="KAF0710664.1"/>
    <property type="molecule type" value="Genomic_DNA"/>
</dbReference>
<gene>
    <name evidence="1" type="ORF">FWK35_00030511</name>
</gene>
<feature type="non-terminal residue" evidence="1">
    <location>
        <position position="140"/>
    </location>
</feature>
<organism evidence="1 2">
    <name type="scientific">Aphis craccivora</name>
    <name type="common">Cowpea aphid</name>
    <dbReference type="NCBI Taxonomy" id="307492"/>
    <lineage>
        <taxon>Eukaryota</taxon>
        <taxon>Metazoa</taxon>
        <taxon>Ecdysozoa</taxon>
        <taxon>Arthropoda</taxon>
        <taxon>Hexapoda</taxon>
        <taxon>Insecta</taxon>
        <taxon>Pterygota</taxon>
        <taxon>Neoptera</taxon>
        <taxon>Paraneoptera</taxon>
        <taxon>Hemiptera</taxon>
        <taxon>Sternorrhyncha</taxon>
        <taxon>Aphidomorpha</taxon>
        <taxon>Aphidoidea</taxon>
        <taxon>Aphididae</taxon>
        <taxon>Aphidini</taxon>
        <taxon>Aphis</taxon>
        <taxon>Aphis</taxon>
    </lineage>
</organism>
<dbReference type="OrthoDB" id="6609171at2759"/>
<evidence type="ECO:0000313" key="1">
    <source>
        <dbReference type="EMBL" id="KAF0710664.1"/>
    </source>
</evidence>
<keyword evidence="2" id="KW-1185">Reference proteome</keyword>
<proteinExistence type="predicted"/>
<evidence type="ECO:0000313" key="2">
    <source>
        <dbReference type="Proteomes" id="UP000478052"/>
    </source>
</evidence>
<accession>A0A6G0VUZ9</accession>
<dbReference type="SUPFAM" id="SSF56672">
    <property type="entry name" value="DNA/RNA polymerases"/>
    <property type="match status" value="1"/>
</dbReference>
<comment type="caution">
    <text evidence="1">The sequence shown here is derived from an EMBL/GenBank/DDBJ whole genome shotgun (WGS) entry which is preliminary data.</text>
</comment>
<dbReference type="InterPro" id="IPR043502">
    <property type="entry name" value="DNA/RNA_pol_sf"/>
</dbReference>
<evidence type="ECO:0008006" key="3">
    <source>
        <dbReference type="Google" id="ProtNLM"/>
    </source>
</evidence>
<dbReference type="Proteomes" id="UP000478052">
    <property type="component" value="Unassembled WGS sequence"/>
</dbReference>
<sequence length="140" mass="16389">MSFDCMLKYTERYARAINIKISDYDPSKPKSWITYLDATNLYGWAMSQFMPKNGFSWYEGDLSVKNILKMLENSNETSDIGFLLEVDIVYPKSLHDDHNYLPYLPERIIPMDHYMALKQALKAGLILEKVHRVLKFNQSP</sequence>
<name>A0A6G0VUZ9_APHCR</name>
<dbReference type="GO" id="GO:0071897">
    <property type="term" value="P:DNA biosynthetic process"/>
    <property type="evidence" value="ECO:0007669"/>
    <property type="project" value="UniProtKB-ARBA"/>
</dbReference>
<dbReference type="AlphaFoldDB" id="A0A6G0VUZ9"/>
<reference evidence="1 2" key="1">
    <citation type="submission" date="2019-08" db="EMBL/GenBank/DDBJ databases">
        <title>Whole genome of Aphis craccivora.</title>
        <authorList>
            <person name="Voronova N.V."/>
            <person name="Shulinski R.S."/>
            <person name="Bandarenka Y.V."/>
            <person name="Zhorov D.G."/>
            <person name="Warner D."/>
        </authorList>
    </citation>
    <scope>NUCLEOTIDE SEQUENCE [LARGE SCALE GENOMIC DNA]</scope>
    <source>
        <strain evidence="1">180601</strain>
        <tissue evidence="1">Whole Body</tissue>
    </source>
</reference>
<protein>
    <recommendedName>
        <fullName evidence="3">DNA-directed DNA polymerase</fullName>
    </recommendedName>
</protein>